<dbReference type="InterPro" id="IPR041679">
    <property type="entry name" value="DNA2/NAM7-like_C"/>
</dbReference>
<feature type="domain" description="Helicase ATP-binding" evidence="2">
    <location>
        <begin position="228"/>
        <end position="459"/>
    </location>
</feature>
<dbReference type="Pfam" id="PF13087">
    <property type="entry name" value="AAA_12"/>
    <property type="match status" value="1"/>
</dbReference>
<dbReference type="PANTHER" id="PTHR10887:SF495">
    <property type="entry name" value="HELICASE SENATAXIN ISOFORM X1-RELATED"/>
    <property type="match status" value="1"/>
</dbReference>
<dbReference type="GO" id="GO:0003678">
    <property type="term" value="F:DNA helicase activity"/>
    <property type="evidence" value="ECO:0007669"/>
    <property type="project" value="UniProtKB-EC"/>
</dbReference>
<dbReference type="SMART" id="SM00487">
    <property type="entry name" value="DEXDc"/>
    <property type="match status" value="1"/>
</dbReference>
<organism evidence="3 4">
    <name type="scientific">Parastrongyloides trichosuri</name>
    <name type="common">Possum-specific nematode worm</name>
    <dbReference type="NCBI Taxonomy" id="131310"/>
    <lineage>
        <taxon>Eukaryota</taxon>
        <taxon>Metazoa</taxon>
        <taxon>Ecdysozoa</taxon>
        <taxon>Nematoda</taxon>
        <taxon>Chromadorea</taxon>
        <taxon>Rhabditida</taxon>
        <taxon>Tylenchina</taxon>
        <taxon>Panagrolaimomorpha</taxon>
        <taxon>Strongyloidoidea</taxon>
        <taxon>Strongyloididae</taxon>
        <taxon>Parastrongyloides</taxon>
    </lineage>
</organism>
<evidence type="ECO:0000256" key="1">
    <source>
        <dbReference type="ARBA" id="ARBA00048432"/>
    </source>
</evidence>
<dbReference type="CDD" id="cd18808">
    <property type="entry name" value="SF1_C_Upf1"/>
    <property type="match status" value="1"/>
</dbReference>
<dbReference type="InterPro" id="IPR014001">
    <property type="entry name" value="Helicase_ATP-bd"/>
</dbReference>
<proteinExistence type="predicted"/>
<sequence length="673" mass="77019">MLGRTSLLTKFLNVKYYSIVTRNFAQKEIKNRKGKNVLPVIFAQKLKLAQKGLEEELKEAQLSNLQVYFLFINILFSSHNVNDKKNPVGKANWSINNVLIKNNYFHAIYGKVIEICDITLMKKNNMKMIKGLPLCIEYNEQIFEAVLMEHNSENGTAILKINALNDKWFSIIKNDKCRLLPSSKHPLKNTLDFLIGANFTQLRGWEVIKQMYRGTKVSVAYNDRKINFFQELNSMQKNAVKAALNTNRRVLCLSGPPGTGKTKVITEIISHFNRNNVKVLIVAPRSDTLTTLIDRMNLNDTSLCSMGNEDNVSLENKIKKHTNYTHLESLTELLTVMKESDHENEAKVKYQQLAENLNYETTVNIIKNSKIIFTTSGRNIINLLKVANFQPDVVLIEEGGQILECVSWRFLSLAPRAIVVGDHNQLSATLNSEIAEKKYLINCSVMESIWQNAFEIDKIMLNIQYRMNEKIMQWSSETFYNDKMVADENNKDITLSDISSIKKNDVFNSPLLTFNTKSSSKFSEKRVDKVYSNPQEALICVKYIKFLLKKGIKESDIGVITPYNGQKNLIEKVLGNTKIQVSSVDGFQGQQREVIVFCFVRNNQSKIIGFLNDERRMNVAITRARRQFVFIGSLDMLNSVESFQKLKNILNTNGVVIPAEEYLSDLHNLKINK</sequence>
<reference evidence="4" key="1">
    <citation type="submission" date="2017-02" db="UniProtKB">
        <authorList>
            <consortium name="WormBaseParasite"/>
        </authorList>
    </citation>
    <scope>IDENTIFICATION</scope>
</reference>
<protein>
    <submittedName>
        <fullName evidence="4">Helicase ATP-binding domain-containing protein</fullName>
    </submittedName>
</protein>
<evidence type="ECO:0000259" key="2">
    <source>
        <dbReference type="SMART" id="SM00487"/>
    </source>
</evidence>
<dbReference type="STRING" id="131310.A0A0N4ZTN4"/>
<accession>A0A0N4ZTN4</accession>
<evidence type="ECO:0000313" key="4">
    <source>
        <dbReference type="WBParaSite" id="PTRK_0001186100.1"/>
    </source>
</evidence>
<dbReference type="AlphaFoldDB" id="A0A0N4ZTN4"/>
<dbReference type="Gene3D" id="3.40.50.300">
    <property type="entry name" value="P-loop containing nucleotide triphosphate hydrolases"/>
    <property type="match status" value="2"/>
</dbReference>
<dbReference type="Proteomes" id="UP000038045">
    <property type="component" value="Unplaced"/>
</dbReference>
<dbReference type="GO" id="GO:0001147">
    <property type="term" value="F:transcription termination site sequence-specific DNA binding"/>
    <property type="evidence" value="ECO:0007669"/>
    <property type="project" value="TreeGrafter"/>
</dbReference>
<dbReference type="InterPro" id="IPR045055">
    <property type="entry name" value="DNA2/NAM7-like"/>
</dbReference>
<dbReference type="WBParaSite" id="PTRK_0001186100.1">
    <property type="protein sequence ID" value="PTRK_0001186100.1"/>
    <property type="gene ID" value="PTRK_0001186100"/>
</dbReference>
<dbReference type="InterPro" id="IPR047187">
    <property type="entry name" value="SF1_C_Upf1"/>
</dbReference>
<name>A0A0N4ZTN4_PARTI</name>
<comment type="catalytic activity">
    <reaction evidence="1">
        <text>ATP + H2O = ADP + phosphate + H(+)</text>
        <dbReference type="Rhea" id="RHEA:13065"/>
        <dbReference type="ChEBI" id="CHEBI:15377"/>
        <dbReference type="ChEBI" id="CHEBI:15378"/>
        <dbReference type="ChEBI" id="CHEBI:30616"/>
        <dbReference type="ChEBI" id="CHEBI:43474"/>
        <dbReference type="ChEBI" id="CHEBI:456216"/>
        <dbReference type="EC" id="3.6.4.12"/>
    </reaction>
    <physiologicalReaction direction="left-to-right" evidence="1">
        <dbReference type="Rhea" id="RHEA:13066"/>
    </physiologicalReaction>
</comment>
<dbReference type="InterPro" id="IPR027417">
    <property type="entry name" value="P-loop_NTPase"/>
</dbReference>
<dbReference type="PANTHER" id="PTHR10887">
    <property type="entry name" value="DNA2/NAM7 HELICASE FAMILY"/>
    <property type="match status" value="1"/>
</dbReference>
<dbReference type="SUPFAM" id="SSF52540">
    <property type="entry name" value="P-loop containing nucleoside triphosphate hydrolases"/>
    <property type="match status" value="1"/>
</dbReference>
<dbReference type="GO" id="GO:0006369">
    <property type="term" value="P:termination of RNA polymerase II transcription"/>
    <property type="evidence" value="ECO:0007669"/>
    <property type="project" value="TreeGrafter"/>
</dbReference>
<dbReference type="InterPro" id="IPR041677">
    <property type="entry name" value="DNA2/NAM7_AAA_11"/>
</dbReference>
<keyword evidence="3" id="KW-1185">Reference proteome</keyword>
<evidence type="ECO:0000313" key="3">
    <source>
        <dbReference type="Proteomes" id="UP000038045"/>
    </source>
</evidence>
<dbReference type="GO" id="GO:0016604">
    <property type="term" value="C:nuclear body"/>
    <property type="evidence" value="ECO:0007669"/>
    <property type="project" value="TreeGrafter"/>
</dbReference>
<dbReference type="Pfam" id="PF13086">
    <property type="entry name" value="AAA_11"/>
    <property type="match status" value="1"/>
</dbReference>